<evidence type="ECO:0000313" key="4">
    <source>
        <dbReference type="Proteomes" id="UP000184287"/>
    </source>
</evidence>
<feature type="chain" id="PRO_5013019348" description="DUF5013 domain-containing protein" evidence="1">
    <location>
        <begin position="24"/>
        <end position="414"/>
    </location>
</feature>
<evidence type="ECO:0000313" key="3">
    <source>
        <dbReference type="EMBL" id="SHE43532.1"/>
    </source>
</evidence>
<dbReference type="Gene3D" id="2.60.120.260">
    <property type="entry name" value="Galactose-binding domain-like"/>
    <property type="match status" value="1"/>
</dbReference>
<evidence type="ECO:0000259" key="2">
    <source>
        <dbReference type="Pfam" id="PF16405"/>
    </source>
</evidence>
<evidence type="ECO:0000256" key="1">
    <source>
        <dbReference type="SAM" id="SignalP"/>
    </source>
</evidence>
<dbReference type="InterPro" id="IPR032181">
    <property type="entry name" value="DUF5013"/>
</dbReference>
<proteinExistence type="predicted"/>
<dbReference type="EMBL" id="FQUQ01000001">
    <property type="protein sequence ID" value="SHE43532.1"/>
    <property type="molecule type" value="Genomic_DNA"/>
</dbReference>
<sequence>MILNCLFKHPGLFLLAMMTLSLASCEKADKYKEFVKDGEISYIGKLDSVKVYSGKNRVMLKGMITSDPKIVACKIFWNNQKDSLVIPVTKEMISDTIHRFVNIANEGFQNFVIYTYDAAGNRSIPVNASGRTYGSRYQSGLINRDISAAKTDETTGVTTVDFLGMDRLTGVFATDITYTKLNNQSATIRIPIDSSRISLRDFKYGSTINYKTLFLPDTISVDTFYSAVSTKQIVAPAFIKINVTNTYLKNAGANFSRSVWDNSRWGLLADWTTSAGAKNVNNTYGSYELRNGSVGMISFEAGWGLPAITDALIYQTVTLPAGTYSFEANGLDQNSGGTRYIAVAAGSALPLVANIPGAAIKYVTLNPQPATATVKLEFTLTQTTQVSIGFAATMPATGLYTKIGNVRLYTVQNL</sequence>
<dbReference type="Proteomes" id="UP000184287">
    <property type="component" value="Unassembled WGS sequence"/>
</dbReference>
<feature type="domain" description="DUF5013" evidence="2">
    <location>
        <begin position="249"/>
        <end position="389"/>
    </location>
</feature>
<dbReference type="AlphaFoldDB" id="A0A1M4TGA9"/>
<keyword evidence="1" id="KW-0732">Signal</keyword>
<feature type="signal peptide" evidence="1">
    <location>
        <begin position="1"/>
        <end position="23"/>
    </location>
</feature>
<dbReference type="Pfam" id="PF16405">
    <property type="entry name" value="DUF5013"/>
    <property type="match status" value="1"/>
</dbReference>
<dbReference type="STRING" id="288992.SAMN04488522_101187"/>
<organism evidence="3 4">
    <name type="scientific">Pedobacter caeni</name>
    <dbReference type="NCBI Taxonomy" id="288992"/>
    <lineage>
        <taxon>Bacteria</taxon>
        <taxon>Pseudomonadati</taxon>
        <taxon>Bacteroidota</taxon>
        <taxon>Sphingobacteriia</taxon>
        <taxon>Sphingobacteriales</taxon>
        <taxon>Sphingobacteriaceae</taxon>
        <taxon>Pedobacter</taxon>
    </lineage>
</organism>
<reference evidence="4" key="1">
    <citation type="submission" date="2016-11" db="EMBL/GenBank/DDBJ databases">
        <authorList>
            <person name="Varghese N."/>
            <person name="Submissions S."/>
        </authorList>
    </citation>
    <scope>NUCLEOTIDE SEQUENCE [LARGE SCALE GENOMIC DNA]</scope>
    <source>
        <strain evidence="4">DSM 16990</strain>
    </source>
</reference>
<accession>A0A1M4TGA9</accession>
<protein>
    <recommendedName>
        <fullName evidence="2">DUF5013 domain-containing protein</fullName>
    </recommendedName>
</protein>
<gene>
    <name evidence="3" type="ORF">SAMN04488522_101187</name>
</gene>
<name>A0A1M4TGA9_9SPHI</name>
<keyword evidence="4" id="KW-1185">Reference proteome</keyword>
<dbReference type="Pfam" id="PF16389">
    <property type="entry name" value="DUF4998"/>
    <property type="match status" value="1"/>
</dbReference>